<dbReference type="PANTHER" id="PTHR43842">
    <property type="entry name" value="PROPIONYL-COA CARBOXYLASE BETA CHAIN"/>
    <property type="match status" value="1"/>
</dbReference>
<keyword evidence="2" id="KW-0456">Lyase</keyword>
<dbReference type="Pfam" id="PF01039">
    <property type="entry name" value="Carboxyl_trans"/>
    <property type="match status" value="1"/>
</dbReference>
<evidence type="ECO:0000313" key="3">
    <source>
        <dbReference type="Proteomes" id="UP000781958"/>
    </source>
</evidence>
<feature type="domain" description="CoA carboxyltransferase N-terminal" evidence="1">
    <location>
        <begin position="1"/>
        <end position="251"/>
    </location>
</feature>
<reference evidence="2 3" key="1">
    <citation type="submission" date="2021-03" db="EMBL/GenBank/DDBJ databases">
        <title>Genomic Encyclopedia of Type Strains, Phase III (KMG-III): the genomes of soil and plant-associated and newly described type strains.</title>
        <authorList>
            <person name="Whitman W."/>
        </authorList>
    </citation>
    <scope>NUCLEOTIDE SEQUENCE [LARGE SCALE GENOMIC DNA]</scope>
    <source>
        <strain evidence="2 3">IMMIB AFH-6</strain>
    </source>
</reference>
<evidence type="ECO:0000259" key="1">
    <source>
        <dbReference type="PROSITE" id="PS50980"/>
    </source>
</evidence>
<dbReference type="GO" id="GO:0016829">
    <property type="term" value="F:lyase activity"/>
    <property type="evidence" value="ECO:0007669"/>
    <property type="project" value="UniProtKB-KW"/>
</dbReference>
<dbReference type="PROSITE" id="PS50980">
    <property type="entry name" value="COA_CT_NTER"/>
    <property type="match status" value="1"/>
</dbReference>
<dbReference type="RefSeq" id="WP_246500671.1">
    <property type="nucleotide sequence ID" value="NZ_JAGINP010000010.1"/>
</dbReference>
<name>A0ABS4SL53_9PROT</name>
<sequence length="312" mass="32577">MTGMMIRNEATVASASWFLASARERLTGILDPGSFVEFLPPSERVRSPHLAQFDLPAAFDDGMIVGRGRLDGRDVLVAAQEGQFMGGTFAEVSGGKLLGLIRAAIADPDLPRSILLLLDSGGVRLQEANAGELAVAEVMRAIVEARSAGVAVVALVGGRAGAFGGAGLTAATCSRIAISEQGRLGVTGPEVIETNQGVEEFDSQDKALVWSVTGGRSRRLIGGADAYAEDTMTGFRAAALALLDSPPPFDLLTLQAEQERLAERHALFGACESAVEMWGILGIADPEAVRDMDDAAFVAIAAGVKGMDHDAR</sequence>
<dbReference type="NCBIfam" id="NF005530">
    <property type="entry name" value="PRK07189.1"/>
    <property type="match status" value="1"/>
</dbReference>
<dbReference type="PANTHER" id="PTHR43842:SF2">
    <property type="entry name" value="PROPIONYL-COA CARBOXYLASE BETA CHAIN, MITOCHONDRIAL"/>
    <property type="match status" value="1"/>
</dbReference>
<dbReference type="InterPro" id="IPR011762">
    <property type="entry name" value="COA_CT_N"/>
</dbReference>
<dbReference type="InterPro" id="IPR051047">
    <property type="entry name" value="AccD/PCCB"/>
</dbReference>
<proteinExistence type="predicted"/>
<comment type="caution">
    <text evidence="2">The sequence shown here is derived from an EMBL/GenBank/DDBJ whole genome shotgun (WGS) entry which is preliminary data.</text>
</comment>
<keyword evidence="3" id="KW-1185">Reference proteome</keyword>
<dbReference type="NCBIfam" id="TIGR03133">
    <property type="entry name" value="malonate_beta"/>
    <property type="match status" value="1"/>
</dbReference>
<dbReference type="Proteomes" id="UP000781958">
    <property type="component" value="Unassembled WGS sequence"/>
</dbReference>
<protein>
    <submittedName>
        <fullName evidence="2">Malonate decarboxylase beta subunit</fullName>
        <ecNumber evidence="2">4.1.1.87</ecNumber>
    </submittedName>
</protein>
<gene>
    <name evidence="2" type="ORF">J2851_003077</name>
</gene>
<dbReference type="EC" id="4.1.1.87" evidence="2"/>
<dbReference type="InterPro" id="IPR017556">
    <property type="entry name" value="Malonate_beta"/>
</dbReference>
<dbReference type="SUPFAM" id="SSF52096">
    <property type="entry name" value="ClpP/crotonase"/>
    <property type="match status" value="1"/>
</dbReference>
<dbReference type="InterPro" id="IPR029045">
    <property type="entry name" value="ClpP/crotonase-like_dom_sf"/>
</dbReference>
<evidence type="ECO:0000313" key="2">
    <source>
        <dbReference type="EMBL" id="MBP2293294.1"/>
    </source>
</evidence>
<dbReference type="Gene3D" id="3.90.226.10">
    <property type="entry name" value="2-enoyl-CoA Hydratase, Chain A, domain 1"/>
    <property type="match status" value="1"/>
</dbReference>
<accession>A0ABS4SL53</accession>
<organism evidence="2 3">
    <name type="scientific">Azospirillum rugosum</name>
    <dbReference type="NCBI Taxonomy" id="416170"/>
    <lineage>
        <taxon>Bacteria</taxon>
        <taxon>Pseudomonadati</taxon>
        <taxon>Pseudomonadota</taxon>
        <taxon>Alphaproteobacteria</taxon>
        <taxon>Rhodospirillales</taxon>
        <taxon>Azospirillaceae</taxon>
        <taxon>Azospirillum</taxon>
    </lineage>
</organism>
<dbReference type="InterPro" id="IPR034733">
    <property type="entry name" value="AcCoA_carboxyl_beta"/>
</dbReference>
<dbReference type="EMBL" id="JAGINP010000010">
    <property type="protein sequence ID" value="MBP2293294.1"/>
    <property type="molecule type" value="Genomic_DNA"/>
</dbReference>